<feature type="domain" description="NADP-dependent oxidoreductase" evidence="4">
    <location>
        <begin position="21"/>
        <end position="259"/>
    </location>
</feature>
<comment type="similarity">
    <text evidence="1">Belongs to the aldo/keto reductase family.</text>
</comment>
<dbReference type="InterPro" id="IPR018170">
    <property type="entry name" value="Aldo/ket_reductase_CS"/>
</dbReference>
<reference evidence="6" key="1">
    <citation type="journal article" date="2019" name="Int. J. Syst. Evol. Microbiol.">
        <title>The Global Catalogue of Microorganisms (GCM) 10K type strain sequencing project: providing services to taxonomists for standard genome sequencing and annotation.</title>
        <authorList>
            <consortium name="The Broad Institute Genomics Platform"/>
            <consortium name="The Broad Institute Genome Sequencing Center for Infectious Disease"/>
            <person name="Wu L."/>
            <person name="Ma J."/>
        </authorList>
    </citation>
    <scope>NUCLEOTIDE SEQUENCE [LARGE SCALE GENOMIC DNA]</scope>
    <source>
        <strain evidence="6">JCM 3369</strain>
    </source>
</reference>
<dbReference type="PROSITE" id="PS00062">
    <property type="entry name" value="ALDOKETO_REDUCTASE_2"/>
    <property type="match status" value="1"/>
</dbReference>
<dbReference type="SUPFAM" id="SSF51430">
    <property type="entry name" value="NAD(P)-linked oxidoreductase"/>
    <property type="match status" value="1"/>
</dbReference>
<dbReference type="Pfam" id="PF00248">
    <property type="entry name" value="Aldo_ket_red"/>
    <property type="match status" value="1"/>
</dbReference>
<keyword evidence="3" id="KW-0560">Oxidoreductase</keyword>
<sequence>MTSIPTVPLRAPGGPVPIPLIGFGTWQSEGDDAYTSVRTALDVGYRHIDTATMYRNEEQVGRALADSGVAREDIFVTTKLPPDLVGRERETLEASLRMLGTDYVDLWLIHWPPNKTASPATWERFIEAQAAGQVRAIGVSNYSVAQIDELTEATGITPAINQIPWSPADYDASLVEALSSREVVVEGYSPFKRTNLEDPALVEIAQRHGVDPTQVVLRWHLQRSFVAIPKSVTPARIERNFDVLGFELSEDELTRLEAMAPQRS</sequence>
<evidence type="ECO:0000313" key="5">
    <source>
        <dbReference type="EMBL" id="MFC4554216.1"/>
    </source>
</evidence>
<evidence type="ECO:0000259" key="4">
    <source>
        <dbReference type="Pfam" id="PF00248"/>
    </source>
</evidence>
<dbReference type="PANTHER" id="PTHR43827:SF3">
    <property type="entry name" value="NADP-DEPENDENT OXIDOREDUCTASE DOMAIN-CONTAINING PROTEIN"/>
    <property type="match status" value="1"/>
</dbReference>
<dbReference type="PRINTS" id="PR00069">
    <property type="entry name" value="ALDKETRDTASE"/>
</dbReference>
<dbReference type="InterPro" id="IPR036812">
    <property type="entry name" value="NAD(P)_OxRdtase_dom_sf"/>
</dbReference>
<dbReference type="EMBL" id="JBHSGF010000002">
    <property type="protein sequence ID" value="MFC4554216.1"/>
    <property type="molecule type" value="Genomic_DNA"/>
</dbReference>
<proteinExistence type="inferred from homology"/>
<dbReference type="RefSeq" id="WP_122824757.1">
    <property type="nucleotide sequence ID" value="NZ_CP033325.1"/>
</dbReference>
<dbReference type="Gene3D" id="3.20.20.100">
    <property type="entry name" value="NADP-dependent oxidoreductase domain"/>
    <property type="match status" value="1"/>
</dbReference>
<accession>A0ABV9D6M0</accession>
<organism evidence="5 6">
    <name type="scientific">Georgenia faecalis</name>
    <dbReference type="NCBI Taxonomy" id="2483799"/>
    <lineage>
        <taxon>Bacteria</taxon>
        <taxon>Bacillati</taxon>
        <taxon>Actinomycetota</taxon>
        <taxon>Actinomycetes</taxon>
        <taxon>Micrococcales</taxon>
        <taxon>Bogoriellaceae</taxon>
        <taxon>Georgenia</taxon>
    </lineage>
</organism>
<gene>
    <name evidence="5" type="ORF">ACFO3F_03055</name>
</gene>
<evidence type="ECO:0000256" key="3">
    <source>
        <dbReference type="ARBA" id="ARBA00023002"/>
    </source>
</evidence>
<evidence type="ECO:0000256" key="2">
    <source>
        <dbReference type="ARBA" id="ARBA00022857"/>
    </source>
</evidence>
<dbReference type="CDD" id="cd19071">
    <property type="entry name" value="AKR_AKR1-5-like"/>
    <property type="match status" value="1"/>
</dbReference>
<evidence type="ECO:0000313" key="6">
    <source>
        <dbReference type="Proteomes" id="UP001595955"/>
    </source>
</evidence>
<dbReference type="InterPro" id="IPR020471">
    <property type="entry name" value="AKR"/>
</dbReference>
<protein>
    <submittedName>
        <fullName evidence="5">Aldo/keto reductase</fullName>
    </submittedName>
</protein>
<keyword evidence="6" id="KW-1185">Reference proteome</keyword>
<dbReference type="Proteomes" id="UP001595955">
    <property type="component" value="Unassembled WGS sequence"/>
</dbReference>
<comment type="caution">
    <text evidence="5">The sequence shown here is derived from an EMBL/GenBank/DDBJ whole genome shotgun (WGS) entry which is preliminary data.</text>
</comment>
<evidence type="ECO:0000256" key="1">
    <source>
        <dbReference type="ARBA" id="ARBA00007905"/>
    </source>
</evidence>
<dbReference type="InterPro" id="IPR023210">
    <property type="entry name" value="NADP_OxRdtase_dom"/>
</dbReference>
<name>A0ABV9D6M0_9MICO</name>
<dbReference type="PIRSF" id="PIRSF000097">
    <property type="entry name" value="AKR"/>
    <property type="match status" value="1"/>
</dbReference>
<keyword evidence="2" id="KW-0521">NADP</keyword>
<dbReference type="PROSITE" id="PS00798">
    <property type="entry name" value="ALDOKETO_REDUCTASE_1"/>
    <property type="match status" value="1"/>
</dbReference>
<dbReference type="PANTHER" id="PTHR43827">
    <property type="entry name" value="2,5-DIKETO-D-GLUCONIC ACID REDUCTASE"/>
    <property type="match status" value="1"/>
</dbReference>